<proteinExistence type="predicted"/>
<name>A0A7J5B035_9MICO</name>
<dbReference type="Proteomes" id="UP000490386">
    <property type="component" value="Unassembled WGS sequence"/>
</dbReference>
<reference evidence="1 2" key="1">
    <citation type="submission" date="2019-09" db="EMBL/GenBank/DDBJ databases">
        <title>Phylogeny of genus Pseudoclavibacter and closely related genus.</title>
        <authorList>
            <person name="Li Y."/>
        </authorList>
    </citation>
    <scope>NUCLEOTIDE SEQUENCE [LARGE SCALE GENOMIC DNA]</scope>
    <source>
        <strain evidence="1 2">THG-MD12</strain>
    </source>
</reference>
<evidence type="ECO:0008006" key="3">
    <source>
        <dbReference type="Google" id="ProtNLM"/>
    </source>
</evidence>
<organism evidence="1 2">
    <name type="scientific">Pseudoclavibacter terrae</name>
    <dbReference type="NCBI Taxonomy" id="1530195"/>
    <lineage>
        <taxon>Bacteria</taxon>
        <taxon>Bacillati</taxon>
        <taxon>Actinomycetota</taxon>
        <taxon>Actinomycetes</taxon>
        <taxon>Micrococcales</taxon>
        <taxon>Microbacteriaceae</taxon>
        <taxon>Pseudoclavibacter</taxon>
    </lineage>
</organism>
<dbReference type="OrthoDB" id="4940614at2"/>
<dbReference type="RefSeq" id="WP_151424243.1">
    <property type="nucleotide sequence ID" value="NZ_CANKVH010000003.1"/>
</dbReference>
<evidence type="ECO:0000313" key="2">
    <source>
        <dbReference type="Proteomes" id="UP000490386"/>
    </source>
</evidence>
<dbReference type="EMBL" id="WBJX01000004">
    <property type="protein sequence ID" value="KAB1637217.1"/>
    <property type="molecule type" value="Genomic_DNA"/>
</dbReference>
<dbReference type="AlphaFoldDB" id="A0A7J5B035"/>
<protein>
    <recommendedName>
        <fullName evidence="3">Flagellar biosynthesis protein</fullName>
    </recommendedName>
</protein>
<comment type="caution">
    <text evidence="1">The sequence shown here is derived from an EMBL/GenBank/DDBJ whole genome shotgun (WGS) entry which is preliminary data.</text>
</comment>
<evidence type="ECO:0000313" key="1">
    <source>
        <dbReference type="EMBL" id="KAB1637217.1"/>
    </source>
</evidence>
<keyword evidence="2" id="KW-1185">Reference proteome</keyword>
<sequence>MSLAILLDDALRSDGAGFSLRVSLPWIRSLPLASLHDLRVTIDGDTVPLPELAPSPTWWFVQDRIVVRSDVTLDPGTHEVLVAFKLLIPNMGAGPGQPLILPFAAARRLELDAPLAAPRASRDVALDAVGSPV</sequence>
<accession>A0A7J5B035</accession>
<gene>
    <name evidence="1" type="ORF">F8O03_13125</name>
</gene>